<comment type="subcellular location">
    <subcellularLocation>
        <location evidence="1">Cell membrane</location>
        <topology evidence="1">Multi-pass membrane protein</topology>
    </subcellularLocation>
</comment>
<feature type="domain" description="RDD" evidence="7">
    <location>
        <begin position="10"/>
        <end position="137"/>
    </location>
</feature>
<reference evidence="8 9" key="1">
    <citation type="submission" date="2023-08" db="EMBL/GenBank/DDBJ databases">
        <title>Genome sequence of Thermaerobacter compostii strain Ins1, a spore-forming filamentous bacterium isolated from a deep geothermal reservoir.</title>
        <authorList>
            <person name="Bregnard D."/>
            <person name="Gonzalez D."/>
            <person name="Junier P."/>
        </authorList>
    </citation>
    <scope>NUCLEOTIDE SEQUENCE [LARGE SCALE GENOMIC DNA]</scope>
    <source>
        <strain evidence="8 9">Ins1</strain>
    </source>
</reference>
<evidence type="ECO:0000256" key="2">
    <source>
        <dbReference type="ARBA" id="ARBA00022475"/>
    </source>
</evidence>
<name>A0ABZ0QNZ7_9FIRM</name>
<sequence length="159" mass="16345">MAPRDRDEPAPVVLRWVAGAIDLALLSAFGNVTGLTVLAVADARWGGAAVGLGLAVMAATAAAYFAVGEGRWGMTLGKLAVGVRVVGADGRPPGTRRALVRFVARVAGTVALGAGWWPLLGGSEGRPRRAWHDAVAGTHAIRWVPWRQAPGPAARGGGR</sequence>
<proteinExistence type="predicted"/>
<accession>A0ABZ0QNZ7</accession>
<keyword evidence="3 6" id="KW-0812">Transmembrane</keyword>
<organism evidence="8 9">
    <name type="scientific">Thermaerobacter composti</name>
    <dbReference type="NCBI Taxonomy" id="554949"/>
    <lineage>
        <taxon>Bacteria</taxon>
        <taxon>Bacillati</taxon>
        <taxon>Bacillota</taxon>
        <taxon>Clostridia</taxon>
        <taxon>Eubacteriales</taxon>
        <taxon>Clostridiales Family XVII. Incertae Sedis</taxon>
        <taxon>Thermaerobacter</taxon>
    </lineage>
</organism>
<keyword evidence="5 6" id="KW-0472">Membrane</keyword>
<dbReference type="EMBL" id="CP132508">
    <property type="protein sequence ID" value="WPD19146.1"/>
    <property type="molecule type" value="Genomic_DNA"/>
</dbReference>
<dbReference type="PANTHER" id="PTHR36115">
    <property type="entry name" value="PROLINE-RICH ANTIGEN HOMOLOG-RELATED"/>
    <property type="match status" value="1"/>
</dbReference>
<dbReference type="RefSeq" id="WP_318750753.1">
    <property type="nucleotide sequence ID" value="NZ_CP132508.1"/>
</dbReference>
<feature type="transmembrane region" description="Helical" evidence="6">
    <location>
        <begin position="98"/>
        <end position="119"/>
    </location>
</feature>
<evidence type="ECO:0000313" key="8">
    <source>
        <dbReference type="EMBL" id="WPD19146.1"/>
    </source>
</evidence>
<evidence type="ECO:0000256" key="1">
    <source>
        <dbReference type="ARBA" id="ARBA00004651"/>
    </source>
</evidence>
<gene>
    <name evidence="8" type="ORF">Q5761_00240</name>
</gene>
<evidence type="ECO:0000256" key="4">
    <source>
        <dbReference type="ARBA" id="ARBA00022989"/>
    </source>
</evidence>
<dbReference type="InterPro" id="IPR010432">
    <property type="entry name" value="RDD"/>
</dbReference>
<feature type="transmembrane region" description="Helical" evidence="6">
    <location>
        <begin position="12"/>
        <end position="39"/>
    </location>
</feature>
<keyword evidence="4 6" id="KW-1133">Transmembrane helix</keyword>
<protein>
    <submittedName>
        <fullName evidence="8">RDD family protein</fullName>
    </submittedName>
</protein>
<evidence type="ECO:0000256" key="3">
    <source>
        <dbReference type="ARBA" id="ARBA00022692"/>
    </source>
</evidence>
<dbReference type="InterPro" id="IPR051791">
    <property type="entry name" value="Pra-immunoreactive"/>
</dbReference>
<feature type="transmembrane region" description="Helical" evidence="6">
    <location>
        <begin position="45"/>
        <end position="67"/>
    </location>
</feature>
<evidence type="ECO:0000259" key="7">
    <source>
        <dbReference type="Pfam" id="PF06271"/>
    </source>
</evidence>
<keyword evidence="2" id="KW-1003">Cell membrane</keyword>
<dbReference type="Pfam" id="PF06271">
    <property type="entry name" value="RDD"/>
    <property type="match status" value="1"/>
</dbReference>
<evidence type="ECO:0000313" key="9">
    <source>
        <dbReference type="Proteomes" id="UP001304683"/>
    </source>
</evidence>
<evidence type="ECO:0000256" key="6">
    <source>
        <dbReference type="SAM" id="Phobius"/>
    </source>
</evidence>
<evidence type="ECO:0000256" key="5">
    <source>
        <dbReference type="ARBA" id="ARBA00023136"/>
    </source>
</evidence>
<keyword evidence="9" id="KW-1185">Reference proteome</keyword>
<dbReference type="PANTHER" id="PTHR36115:SF4">
    <property type="entry name" value="MEMBRANE PROTEIN"/>
    <property type="match status" value="1"/>
</dbReference>
<dbReference type="Proteomes" id="UP001304683">
    <property type="component" value="Chromosome"/>
</dbReference>